<name>A0A2I0R0U1_9FLAO</name>
<keyword evidence="6" id="KW-1185">Reference proteome</keyword>
<evidence type="ECO:0000256" key="1">
    <source>
        <dbReference type="ARBA" id="ARBA00005695"/>
    </source>
</evidence>
<dbReference type="PANTHER" id="PTHR30290:SF9">
    <property type="entry name" value="OLIGOPEPTIDE-BINDING PROTEIN APPA"/>
    <property type="match status" value="1"/>
</dbReference>
<dbReference type="GO" id="GO:1904680">
    <property type="term" value="F:peptide transmembrane transporter activity"/>
    <property type="evidence" value="ECO:0007669"/>
    <property type="project" value="TreeGrafter"/>
</dbReference>
<comment type="caution">
    <text evidence="5">The sequence shown here is derived from an EMBL/GenBank/DDBJ whole genome shotgun (WGS) entry which is preliminary data.</text>
</comment>
<dbReference type="InterPro" id="IPR039424">
    <property type="entry name" value="SBP_5"/>
</dbReference>
<evidence type="ECO:0000256" key="3">
    <source>
        <dbReference type="ARBA" id="ARBA00022729"/>
    </source>
</evidence>
<evidence type="ECO:0000259" key="4">
    <source>
        <dbReference type="Pfam" id="PF00496"/>
    </source>
</evidence>
<dbReference type="PIRSF" id="PIRSF002741">
    <property type="entry name" value="MppA"/>
    <property type="match status" value="1"/>
</dbReference>
<dbReference type="Proteomes" id="UP000236654">
    <property type="component" value="Unassembled WGS sequence"/>
</dbReference>
<evidence type="ECO:0000256" key="2">
    <source>
        <dbReference type="ARBA" id="ARBA00022448"/>
    </source>
</evidence>
<dbReference type="RefSeq" id="WP_101335096.1">
    <property type="nucleotide sequence ID" value="NZ_PJNI01000012.1"/>
</dbReference>
<dbReference type="InterPro" id="IPR000914">
    <property type="entry name" value="SBP_5_dom"/>
</dbReference>
<accession>A0A2I0R0U1</accession>
<dbReference type="InterPro" id="IPR030678">
    <property type="entry name" value="Peptide/Ni-bd"/>
</dbReference>
<evidence type="ECO:0000313" key="5">
    <source>
        <dbReference type="EMBL" id="PKR80194.1"/>
    </source>
</evidence>
<dbReference type="GO" id="GO:0030288">
    <property type="term" value="C:outer membrane-bounded periplasmic space"/>
    <property type="evidence" value="ECO:0007669"/>
    <property type="project" value="UniProtKB-ARBA"/>
</dbReference>
<dbReference type="PANTHER" id="PTHR30290">
    <property type="entry name" value="PERIPLASMIC BINDING COMPONENT OF ABC TRANSPORTER"/>
    <property type="match status" value="1"/>
</dbReference>
<dbReference type="Gene3D" id="3.90.76.10">
    <property type="entry name" value="Dipeptide-binding Protein, Domain 1"/>
    <property type="match status" value="1"/>
</dbReference>
<feature type="domain" description="Solute-binding protein family 5" evidence="4">
    <location>
        <begin position="86"/>
        <end position="485"/>
    </location>
</feature>
<protein>
    <recommendedName>
        <fullName evidence="4">Solute-binding protein family 5 domain-containing protein</fullName>
    </recommendedName>
</protein>
<dbReference type="AlphaFoldDB" id="A0A2I0R0U1"/>
<dbReference type="Gene3D" id="3.40.190.10">
    <property type="entry name" value="Periplasmic binding protein-like II"/>
    <property type="match status" value="1"/>
</dbReference>
<dbReference type="CDD" id="cd08504">
    <property type="entry name" value="PBP2_OppA"/>
    <property type="match status" value="1"/>
</dbReference>
<keyword evidence="2" id="KW-0813">Transport</keyword>
<dbReference type="GO" id="GO:0015833">
    <property type="term" value="P:peptide transport"/>
    <property type="evidence" value="ECO:0007669"/>
    <property type="project" value="TreeGrafter"/>
</dbReference>
<dbReference type="SUPFAM" id="SSF53850">
    <property type="entry name" value="Periplasmic binding protein-like II"/>
    <property type="match status" value="1"/>
</dbReference>
<dbReference type="OrthoDB" id="9772924at2"/>
<dbReference type="Gene3D" id="3.10.105.10">
    <property type="entry name" value="Dipeptide-binding Protein, Domain 3"/>
    <property type="match status" value="1"/>
</dbReference>
<sequence>MSIHSIGSKYLFKLQVLFVFSIVTLISSCSNIGGNKEFEHAGGSFSMAMGNEPSTYLARNVSDVYTAIFLNQIYERLVTFDPQTLEVVPSLAKSWEISEDGKTIQLEIRDDVYFHPHDAFPQGIKLTPEDIVYSIELSCKPYKGNESYAYTIIYKGILKGADEFYQGKADNIEGLSIKDNTVTIELVERDINYLNKLALTNAAIVSKKVVEAGYETDLIGTGAFKYSQSQEVDGRVHMTLLKNNNYYGKDKAGNQLPYLDSLILKVEPRNLRQLEMFENNEIQLIDGLPPSRISMMLDGKIDDFNSTPPKLILTRKPLLATQYYHFNLLREEFQDVRVRQAINYAINRDDIVRDVLNNQAFSKGNGGIVPPAAFSGYNSSMVKKHAYDYNPEKAKKLMAEAGYPNAEGFPSINIKFNIGSNHSAVADKIAKQLKKVLNINVSLDGLKFQDRLNDQENANGQIFRSSWFADYYSPESFLMSAFGGNVPQDPSEPSPSNHSRYKNDAYDAELIKAKSATDIIKRYEHFAAAERILMQDAPFVVLWYEETIKIIYSKVRNLHINEMNYYTFNEVYIKDWTKKEWEERQKNNFLFFVPKLNFYDSVFFNVTMLYPFSCDRANFSNC</sequence>
<dbReference type="EMBL" id="PJNI01000012">
    <property type="protein sequence ID" value="PKR80194.1"/>
    <property type="molecule type" value="Genomic_DNA"/>
</dbReference>
<proteinExistence type="inferred from homology"/>
<evidence type="ECO:0000313" key="6">
    <source>
        <dbReference type="Proteomes" id="UP000236654"/>
    </source>
</evidence>
<keyword evidence="3" id="KW-0732">Signal</keyword>
<reference evidence="5 6" key="1">
    <citation type="submission" date="2017-12" db="EMBL/GenBank/DDBJ databases">
        <title>The draft genome sequence of Brumimicrobium saltpan LHR20.</title>
        <authorList>
            <person name="Do Z.-J."/>
            <person name="Luo H.-R."/>
        </authorList>
    </citation>
    <scope>NUCLEOTIDE SEQUENCE [LARGE SCALE GENOMIC DNA]</scope>
    <source>
        <strain evidence="5 6">LHR20</strain>
    </source>
</reference>
<organism evidence="5 6">
    <name type="scientific">Brumimicrobium salinarum</name>
    <dbReference type="NCBI Taxonomy" id="2058658"/>
    <lineage>
        <taxon>Bacteria</taxon>
        <taxon>Pseudomonadati</taxon>
        <taxon>Bacteroidota</taxon>
        <taxon>Flavobacteriia</taxon>
        <taxon>Flavobacteriales</taxon>
        <taxon>Crocinitomicaceae</taxon>
        <taxon>Brumimicrobium</taxon>
    </lineage>
</organism>
<dbReference type="GO" id="GO:0043190">
    <property type="term" value="C:ATP-binding cassette (ABC) transporter complex"/>
    <property type="evidence" value="ECO:0007669"/>
    <property type="project" value="InterPro"/>
</dbReference>
<gene>
    <name evidence="5" type="ORF">CW751_11060</name>
</gene>
<comment type="similarity">
    <text evidence="1">Belongs to the bacterial solute-binding protein 5 family.</text>
</comment>
<dbReference type="Pfam" id="PF00496">
    <property type="entry name" value="SBP_bac_5"/>
    <property type="match status" value="1"/>
</dbReference>